<dbReference type="EMBL" id="QEOB01000004">
    <property type="protein sequence ID" value="PVX85183.1"/>
    <property type="molecule type" value="Genomic_DNA"/>
</dbReference>
<evidence type="ECO:0000313" key="2">
    <source>
        <dbReference type="Proteomes" id="UP000245712"/>
    </source>
</evidence>
<comment type="caution">
    <text evidence="1">The sequence shown here is derived from an EMBL/GenBank/DDBJ whole genome shotgun (WGS) entry which is preliminary data.</text>
</comment>
<accession>A0ABX5KTP6</accession>
<organism evidence="1 2">
    <name type="scientific">Paraburkholderia unamae</name>
    <dbReference type="NCBI Taxonomy" id="219649"/>
    <lineage>
        <taxon>Bacteria</taxon>
        <taxon>Pseudomonadati</taxon>
        <taxon>Pseudomonadota</taxon>
        <taxon>Betaproteobacteria</taxon>
        <taxon>Burkholderiales</taxon>
        <taxon>Burkholderiaceae</taxon>
        <taxon>Paraburkholderia</taxon>
    </lineage>
</organism>
<keyword evidence="2" id="KW-1185">Reference proteome</keyword>
<reference evidence="1 2" key="1">
    <citation type="submission" date="2018-05" db="EMBL/GenBank/DDBJ databases">
        <title>Genomic Encyclopedia of Type Strains, Phase IV (KMG-V): Genome sequencing to study the core and pangenomes of soil and plant-associated prokaryotes.</title>
        <authorList>
            <person name="Whitman W."/>
        </authorList>
    </citation>
    <scope>NUCLEOTIDE SEQUENCE [LARGE SCALE GENOMIC DNA]</scope>
    <source>
        <strain evidence="1 2">SCZa-39</strain>
    </source>
</reference>
<evidence type="ECO:0000313" key="1">
    <source>
        <dbReference type="EMBL" id="PVX85183.1"/>
    </source>
</evidence>
<gene>
    <name evidence="1" type="ORF">C7402_104427</name>
</gene>
<dbReference type="Proteomes" id="UP000245712">
    <property type="component" value="Unassembled WGS sequence"/>
</dbReference>
<name>A0ABX5KTP6_9BURK</name>
<proteinExistence type="predicted"/>
<dbReference type="RefSeq" id="WP_244314816.1">
    <property type="nucleotide sequence ID" value="NZ_QEOB01000004.1"/>
</dbReference>
<protein>
    <submittedName>
        <fullName evidence="1">Type VI secretion system protein</fullName>
    </submittedName>
</protein>
<dbReference type="PROSITE" id="PS51257">
    <property type="entry name" value="PROKAR_LIPOPROTEIN"/>
    <property type="match status" value="1"/>
</dbReference>
<sequence length="164" mass="17538">MTFWHDRFAWCVRLRGMCLGVCLGAALSGCSVLGMSGEKAAWSTLTLAASNDANNNSPVAVDVVFVTDDAMLARVAELPGAKWFASRATLAAAFPKSIRYSSWEVVPGQRLEIPGDALSGPRVKAAFVFASYPDPAAHCVRIETFSGRLVVQLDDHAFTVSTAQ</sequence>